<evidence type="ECO:0000313" key="12">
    <source>
        <dbReference type="EMBL" id="TQS84390.1"/>
    </source>
</evidence>
<dbReference type="InterPro" id="IPR006680">
    <property type="entry name" value="Amidohydro-rel"/>
</dbReference>
<sequence>MNLQISKKQYADLFGPTVNDKLQLGDTNLFVEVEHDYAAYGDELCYGGGKTVRQGMGMSPGATQADGALDHVITNVVVMDPVLGIVKGDVGFRNGKVAGVGKAGNPGVMDNVDENLVVSAATEVSSGEGCILTPGFLDCHIHMICPQQAYEALGNGTTTFIGGGAGPAEGTAGVTATSGPLNMRRMLEASEEIPINWCFSGKANDSKPETLVEQLEAGAGGFKLHEDFGATAAALDNALNVCDEYDVQLAIHTDTLNEGLYVDDSISAINGRTVHTYHTEGAGGGHAPDLMKIAGEPNVLPSSTNPTRPFTVNTIDETFDMIMTTHHLNSQIPEDVAFAESRIRAETIAAEDVFHDLGLLSMIGADSQAMGRVGETAARCFQNAHKGKEVRGKLPEDSPDNDNFRVKRYLAKISINTAITCGIADYVGSLEDGKMADAVLWDPQFFATKPKRVYKAGFIAYSAMGDPNASIPTPEPVYWRPMFGSYGAAMTNSSAIFVSKAAMDVNIRDKYGLKTMLKPVKKTRYLGKQQMLYNDRMGDIKIDPETHKVYLDGELITTEPSKELPLTQRYYLF</sequence>
<keyword evidence="3 7" id="KW-0479">Metal-binding</keyword>
<comment type="caution">
    <text evidence="12">The sequence shown here is derived from an EMBL/GenBank/DDBJ whole genome shotgun (WGS) entry which is preliminary data.</text>
</comment>
<gene>
    <name evidence="12" type="primary">ureC</name>
    <name evidence="12" type="ORF">A3207_06050</name>
</gene>
<comment type="PTM">
    <text evidence="6">Carbamylation allows a single lysine to coordinate two nickel ions.</text>
</comment>
<feature type="binding site" evidence="9">
    <location>
        <position position="225"/>
    </location>
    <ligand>
        <name>substrate</name>
    </ligand>
</feature>
<dbReference type="CDD" id="cd00375">
    <property type="entry name" value="Urease_alpha"/>
    <property type="match status" value="1"/>
</dbReference>
<evidence type="ECO:0000256" key="8">
    <source>
        <dbReference type="PIRSR" id="PIRSR611612-52"/>
    </source>
</evidence>
<name>A0A8J8PGY4_9ARCH</name>
<evidence type="ECO:0000259" key="11">
    <source>
        <dbReference type="PROSITE" id="PS51368"/>
    </source>
</evidence>
<dbReference type="GO" id="GO:0009039">
    <property type="term" value="F:urease activity"/>
    <property type="evidence" value="ECO:0007669"/>
    <property type="project" value="UniProtKB-UniRule"/>
</dbReference>
<dbReference type="Pfam" id="PF00449">
    <property type="entry name" value="Urease_alpha"/>
    <property type="match status" value="1"/>
</dbReference>
<evidence type="ECO:0000313" key="13">
    <source>
        <dbReference type="Proteomes" id="UP000752814"/>
    </source>
</evidence>
<feature type="binding site" description="via carbamate group" evidence="7">
    <location>
        <position position="223"/>
    </location>
    <ligand>
        <name>Ni(2+)</name>
        <dbReference type="ChEBI" id="CHEBI:49786"/>
        <label>1</label>
    </ligand>
</feature>
<dbReference type="HAMAP" id="MF_01953">
    <property type="entry name" value="Urease_alpha"/>
    <property type="match status" value="1"/>
</dbReference>
<feature type="binding site" evidence="7">
    <location>
        <position position="252"/>
    </location>
    <ligand>
        <name>Ni(2+)</name>
        <dbReference type="ChEBI" id="CHEBI:49786"/>
        <label>2</label>
    </ligand>
</feature>
<reference evidence="12" key="1">
    <citation type="submission" date="2016-03" db="EMBL/GenBank/DDBJ databases">
        <authorList>
            <person name="Borrel G."/>
            <person name="Mccann A."/>
            <person name="O'Toole P.W."/>
        </authorList>
    </citation>
    <scope>NUCLEOTIDE SEQUENCE</scope>
    <source>
        <strain evidence="12">183</strain>
    </source>
</reference>
<feature type="active site" description="Proton donor" evidence="8 9">
    <location>
        <position position="326"/>
    </location>
</feature>
<feature type="binding site" evidence="7">
    <location>
        <position position="366"/>
    </location>
    <ligand>
        <name>Ni(2+)</name>
        <dbReference type="ChEBI" id="CHEBI:49786"/>
        <label>1</label>
    </ligand>
</feature>
<dbReference type="RefSeq" id="WP_400195353.1">
    <property type="nucleotide sequence ID" value="NZ_CAYAYE010000032.1"/>
</dbReference>
<dbReference type="Gene3D" id="3.20.20.140">
    <property type="entry name" value="Metal-dependent hydrolases"/>
    <property type="match status" value="1"/>
</dbReference>
<evidence type="ECO:0000256" key="3">
    <source>
        <dbReference type="ARBA" id="ARBA00022723"/>
    </source>
</evidence>
<feature type="domain" description="Urease" evidence="11">
    <location>
        <begin position="135"/>
        <end position="573"/>
    </location>
</feature>
<proteinExistence type="inferred from homology"/>
<comment type="similarity">
    <text evidence="10">Belongs to the metallo-dependent hydrolases superfamily. Urease alpha subunit family.</text>
</comment>
<dbReference type="GO" id="GO:0043419">
    <property type="term" value="P:urea catabolic process"/>
    <property type="evidence" value="ECO:0007669"/>
    <property type="project" value="UniProtKB-UniPathway"/>
</dbReference>
<dbReference type="EC" id="3.5.1.5" evidence="5"/>
<dbReference type="NCBIfam" id="TIGR01792">
    <property type="entry name" value="urease_alph"/>
    <property type="match status" value="1"/>
</dbReference>
<protein>
    <recommendedName>
        <fullName evidence="5">Urease subunit alpha</fullName>
        <ecNumber evidence="5">3.5.1.5</ecNumber>
    </recommendedName>
</protein>
<dbReference type="AlphaFoldDB" id="A0A8J8PGY4"/>
<evidence type="ECO:0000256" key="10">
    <source>
        <dbReference type="RuleBase" id="RU004158"/>
    </source>
</evidence>
<dbReference type="Gene3D" id="2.30.40.10">
    <property type="entry name" value="Urease, subunit C, domain 1"/>
    <property type="match status" value="1"/>
</dbReference>
<keyword evidence="4 9" id="KW-0378">Hydrolase</keyword>
<dbReference type="NCBIfam" id="NF009686">
    <property type="entry name" value="PRK13207.1"/>
    <property type="match status" value="1"/>
</dbReference>
<organism evidence="12 13">
    <name type="scientific">Candidatus Methanomassiliicoccus intestinalis</name>
    <dbReference type="NCBI Taxonomy" id="1406512"/>
    <lineage>
        <taxon>Archaea</taxon>
        <taxon>Methanobacteriati</taxon>
        <taxon>Thermoplasmatota</taxon>
        <taxon>Thermoplasmata</taxon>
        <taxon>Methanomassiliicoccales</taxon>
        <taxon>Methanomassiliicoccaceae</taxon>
        <taxon>Methanomassiliicoccus</taxon>
    </lineage>
</organism>
<dbReference type="PROSITE" id="PS51368">
    <property type="entry name" value="UREASE_3"/>
    <property type="match status" value="1"/>
</dbReference>
<dbReference type="Pfam" id="PF01979">
    <property type="entry name" value="Amidohydro_1"/>
    <property type="match status" value="1"/>
</dbReference>
<comment type="pathway">
    <text evidence="1">Nitrogen metabolism; urea degradation; CO(2) and NH(3) from urea (urease route): step 1/1.</text>
</comment>
<evidence type="ECO:0000256" key="6">
    <source>
        <dbReference type="PIRSR" id="PIRSR611612-50"/>
    </source>
</evidence>
<comment type="cofactor">
    <cofactor evidence="7">
        <name>Ni cation</name>
        <dbReference type="ChEBI" id="CHEBI:25516"/>
    </cofactor>
    <text evidence="7">Binds 2 nickel ions per subunit.</text>
</comment>
<dbReference type="Proteomes" id="UP000752814">
    <property type="component" value="Unassembled WGS sequence"/>
</dbReference>
<dbReference type="InterPro" id="IPR017951">
    <property type="entry name" value="Urease_asu_c"/>
</dbReference>
<feature type="binding site" description="via carbamate group" evidence="7">
    <location>
        <position position="223"/>
    </location>
    <ligand>
        <name>Ni(2+)</name>
        <dbReference type="ChEBI" id="CHEBI:49786"/>
        <label>2</label>
    </ligand>
</feature>
<feature type="modified residue" description="N6-carboxylysine" evidence="6">
    <location>
        <position position="223"/>
    </location>
</feature>
<evidence type="ECO:0000256" key="9">
    <source>
        <dbReference type="PROSITE-ProRule" id="PRU00700"/>
    </source>
</evidence>
<dbReference type="PRINTS" id="PR01752">
    <property type="entry name" value="UREASE"/>
</dbReference>
<feature type="binding site" evidence="7">
    <location>
        <position position="278"/>
    </location>
    <ligand>
        <name>Ni(2+)</name>
        <dbReference type="ChEBI" id="CHEBI:49786"/>
        <label>2</label>
    </ligand>
</feature>
<dbReference type="EMBL" id="LVVT01000002">
    <property type="protein sequence ID" value="TQS84390.1"/>
    <property type="molecule type" value="Genomic_DNA"/>
</dbReference>
<dbReference type="InterPro" id="IPR050112">
    <property type="entry name" value="Urease_alpha_subunit"/>
</dbReference>
<dbReference type="UniPathway" id="UPA00258">
    <property type="reaction ID" value="UER00370"/>
</dbReference>
<dbReference type="InterPro" id="IPR005848">
    <property type="entry name" value="Urease_asu"/>
</dbReference>
<dbReference type="SUPFAM" id="SSF51556">
    <property type="entry name" value="Metallo-dependent hydrolases"/>
    <property type="match status" value="1"/>
</dbReference>
<dbReference type="PANTHER" id="PTHR43440">
    <property type="entry name" value="UREASE"/>
    <property type="match status" value="1"/>
</dbReference>
<feature type="binding site" evidence="7">
    <location>
        <position position="140"/>
    </location>
    <ligand>
        <name>Ni(2+)</name>
        <dbReference type="ChEBI" id="CHEBI:49786"/>
        <label>1</label>
    </ligand>
</feature>
<evidence type="ECO:0000256" key="4">
    <source>
        <dbReference type="ARBA" id="ARBA00022801"/>
    </source>
</evidence>
<dbReference type="InterPro" id="IPR032466">
    <property type="entry name" value="Metal_Hydrolase"/>
</dbReference>
<accession>A0A8J8PGY4</accession>
<evidence type="ECO:0000256" key="1">
    <source>
        <dbReference type="ARBA" id="ARBA00004897"/>
    </source>
</evidence>
<evidence type="ECO:0000256" key="2">
    <source>
        <dbReference type="ARBA" id="ARBA00022596"/>
    </source>
</evidence>
<evidence type="ECO:0000256" key="5">
    <source>
        <dbReference type="NCBIfam" id="TIGR01792"/>
    </source>
</evidence>
<keyword evidence="2 7" id="KW-0533">Nickel</keyword>
<feature type="binding site" evidence="7">
    <location>
        <position position="142"/>
    </location>
    <ligand>
        <name>Ni(2+)</name>
        <dbReference type="ChEBI" id="CHEBI:49786"/>
        <label>1</label>
    </ligand>
</feature>
<dbReference type="GO" id="GO:0016151">
    <property type="term" value="F:nickel cation binding"/>
    <property type="evidence" value="ECO:0007669"/>
    <property type="project" value="UniProtKB-UniRule"/>
</dbReference>
<dbReference type="InterPro" id="IPR011059">
    <property type="entry name" value="Metal-dep_hydrolase_composite"/>
</dbReference>
<dbReference type="SUPFAM" id="SSF51338">
    <property type="entry name" value="Composite domain of metallo-dependent hydrolases"/>
    <property type="match status" value="2"/>
</dbReference>
<dbReference type="InterPro" id="IPR011612">
    <property type="entry name" value="Urease_alpha_N_dom"/>
</dbReference>
<evidence type="ECO:0000256" key="7">
    <source>
        <dbReference type="PIRSR" id="PIRSR611612-51"/>
    </source>
</evidence>
<dbReference type="PANTHER" id="PTHR43440:SF1">
    <property type="entry name" value="UREASE"/>
    <property type="match status" value="1"/>
</dbReference>